<keyword evidence="7" id="KW-1185">Reference proteome</keyword>
<proteinExistence type="inferred from homology"/>
<evidence type="ECO:0000313" key="6">
    <source>
        <dbReference type="EMBL" id="MDA2806751.1"/>
    </source>
</evidence>
<dbReference type="PRINTS" id="PR00502">
    <property type="entry name" value="NUDIXFAMILY"/>
</dbReference>
<dbReference type="InterPro" id="IPR005269">
    <property type="entry name" value="LOG"/>
</dbReference>
<evidence type="ECO:0000256" key="2">
    <source>
        <dbReference type="ARBA" id="ARBA00006763"/>
    </source>
</evidence>
<dbReference type="Gene3D" id="3.90.79.10">
    <property type="entry name" value="Nucleoside Triphosphate Pyrophosphohydrolase"/>
    <property type="match status" value="1"/>
</dbReference>
<dbReference type="InterPro" id="IPR020084">
    <property type="entry name" value="NUDIX_hydrolase_CS"/>
</dbReference>
<name>A0ABT4TQV2_9ACTN</name>
<feature type="domain" description="Nudix hydrolase" evidence="5">
    <location>
        <begin position="194"/>
        <end position="328"/>
    </location>
</feature>
<dbReference type="RefSeq" id="WP_270679387.1">
    <property type="nucleotide sequence ID" value="NZ_JAQFWP010000040.1"/>
</dbReference>
<evidence type="ECO:0000313" key="7">
    <source>
        <dbReference type="Proteomes" id="UP001165685"/>
    </source>
</evidence>
<dbReference type="SUPFAM" id="SSF102405">
    <property type="entry name" value="MCP/YpsA-like"/>
    <property type="match status" value="1"/>
</dbReference>
<dbReference type="InterPro" id="IPR015797">
    <property type="entry name" value="NUDIX_hydrolase-like_dom_sf"/>
</dbReference>
<reference evidence="6" key="1">
    <citation type="submission" date="2023-01" db="EMBL/GenBank/DDBJ databases">
        <title>Draft genome sequence of Nocardiopsis sp. LSu2-4 isolated from halophytes.</title>
        <authorList>
            <person name="Duangmal K."/>
            <person name="Chantavorakit T."/>
        </authorList>
    </citation>
    <scope>NUCLEOTIDE SEQUENCE</scope>
    <source>
        <strain evidence="6">LSu2-4</strain>
    </source>
</reference>
<protein>
    <submittedName>
        <fullName evidence="6">TIGR00730 family Rossman fold protein</fullName>
    </submittedName>
</protein>
<evidence type="ECO:0000256" key="3">
    <source>
        <dbReference type="ARBA" id="ARBA00022801"/>
    </source>
</evidence>
<comment type="caution">
    <text evidence="6">The sequence shown here is derived from an EMBL/GenBank/DDBJ whole genome shotgun (WGS) entry which is preliminary data.</text>
</comment>
<evidence type="ECO:0000259" key="5">
    <source>
        <dbReference type="PROSITE" id="PS51462"/>
    </source>
</evidence>
<dbReference type="PANTHER" id="PTHR31223">
    <property type="entry name" value="LOG FAMILY PROTEIN YJL055W"/>
    <property type="match status" value="1"/>
</dbReference>
<sequence length="328" mass="35098">MTLHRVCVLAGSDPGTDPSFTRAAEELGALLADRGIGLVYSGSDRGLTGRVADAALAAGGRATAVVPQSMRTRETLHPGLRDLRTVATHHERKSALAELADAFIALPGGLDTLDHIAEAASWTQAGLHAKPVGLLDVGGYWSDLARLLDHFARQGLIRRRHRAIVVSAGRPDALLDRLTAWDPARPAPQVPPRGPLLGASTVVVRQGRVLLGRRRGAHGSGTWSFPGGKVDAAEAPEAAAARELREETGLRPVRISPICWTSDVFAPEGLHYITLHHRVEAQGEPRVVEPDKTEGWSWHDWDELPEPLFPPVASLAATGWRPDAPAPA</sequence>
<dbReference type="Pfam" id="PF03641">
    <property type="entry name" value="Lysine_decarbox"/>
    <property type="match status" value="1"/>
</dbReference>
<dbReference type="Pfam" id="PF00293">
    <property type="entry name" value="NUDIX"/>
    <property type="match status" value="1"/>
</dbReference>
<comment type="similarity">
    <text evidence="1 4">Belongs to the Nudix hydrolase family.</text>
</comment>
<comment type="similarity">
    <text evidence="2">Belongs to the LOG family.</text>
</comment>
<dbReference type="PROSITE" id="PS51462">
    <property type="entry name" value="NUDIX"/>
    <property type="match status" value="1"/>
</dbReference>
<dbReference type="SUPFAM" id="SSF55811">
    <property type="entry name" value="Nudix"/>
    <property type="match status" value="1"/>
</dbReference>
<dbReference type="Gene3D" id="3.40.50.450">
    <property type="match status" value="1"/>
</dbReference>
<dbReference type="CDD" id="cd04678">
    <property type="entry name" value="NUDIX_MTH2_Nudt15"/>
    <property type="match status" value="1"/>
</dbReference>
<dbReference type="Proteomes" id="UP001165685">
    <property type="component" value="Unassembled WGS sequence"/>
</dbReference>
<dbReference type="InterPro" id="IPR031100">
    <property type="entry name" value="LOG_fam"/>
</dbReference>
<gene>
    <name evidence="6" type="ORF">O4U47_19740</name>
</gene>
<dbReference type="InterPro" id="IPR020476">
    <property type="entry name" value="Nudix_hydrolase"/>
</dbReference>
<dbReference type="PANTHER" id="PTHR31223:SF70">
    <property type="entry name" value="LOG FAMILY PROTEIN YJL055W"/>
    <property type="match status" value="1"/>
</dbReference>
<accession>A0ABT4TQV2</accession>
<dbReference type="InterPro" id="IPR000086">
    <property type="entry name" value="NUDIX_hydrolase_dom"/>
</dbReference>
<organism evidence="6 7">
    <name type="scientific">Nocardiopsis suaedae</name>
    <dbReference type="NCBI Taxonomy" id="3018444"/>
    <lineage>
        <taxon>Bacteria</taxon>
        <taxon>Bacillati</taxon>
        <taxon>Actinomycetota</taxon>
        <taxon>Actinomycetes</taxon>
        <taxon>Streptosporangiales</taxon>
        <taxon>Nocardiopsidaceae</taxon>
        <taxon>Nocardiopsis</taxon>
    </lineage>
</organism>
<keyword evidence="3 4" id="KW-0378">Hydrolase</keyword>
<dbReference type="NCBIfam" id="TIGR00730">
    <property type="entry name" value="Rossman fold protein, TIGR00730 family"/>
    <property type="match status" value="1"/>
</dbReference>
<evidence type="ECO:0000256" key="1">
    <source>
        <dbReference type="ARBA" id="ARBA00005582"/>
    </source>
</evidence>
<dbReference type="EMBL" id="JAQFWP010000040">
    <property type="protein sequence ID" value="MDA2806751.1"/>
    <property type="molecule type" value="Genomic_DNA"/>
</dbReference>
<dbReference type="PROSITE" id="PS00893">
    <property type="entry name" value="NUDIX_BOX"/>
    <property type="match status" value="1"/>
</dbReference>
<evidence type="ECO:0000256" key="4">
    <source>
        <dbReference type="RuleBase" id="RU003476"/>
    </source>
</evidence>